<organism evidence="4 5">
    <name type="scientific">Pontivivens marinum</name>
    <dbReference type="NCBI Taxonomy" id="1690039"/>
    <lineage>
        <taxon>Bacteria</taxon>
        <taxon>Pseudomonadati</taxon>
        <taxon>Pseudomonadota</taxon>
        <taxon>Alphaproteobacteria</taxon>
        <taxon>Rhodobacterales</taxon>
        <taxon>Paracoccaceae</taxon>
        <taxon>Pontivivens</taxon>
    </lineage>
</organism>
<dbReference type="OrthoDB" id="9804723at2"/>
<dbReference type="GO" id="GO:0004301">
    <property type="term" value="F:epoxide hydrolase activity"/>
    <property type="evidence" value="ECO:0007669"/>
    <property type="project" value="TreeGrafter"/>
</dbReference>
<dbReference type="Proteomes" id="UP000220034">
    <property type="component" value="Unassembled WGS sequence"/>
</dbReference>
<dbReference type="AlphaFoldDB" id="A0A2C9CW59"/>
<keyword evidence="1" id="KW-0378">Hydrolase</keyword>
<evidence type="ECO:0000259" key="3">
    <source>
        <dbReference type="Pfam" id="PF00561"/>
    </source>
</evidence>
<dbReference type="SUPFAM" id="SSF53474">
    <property type="entry name" value="alpha/beta-Hydrolases"/>
    <property type="match status" value="1"/>
</dbReference>
<evidence type="ECO:0000256" key="2">
    <source>
        <dbReference type="SAM" id="SignalP"/>
    </source>
</evidence>
<sequence>MKPNTLMSLAIAGMVALSPVVTPVFADPVPFNADPADERLRPFTVDKEEYPFRSHWFERDGVAMHYIDEGEGFPIVLTHGNPDWSFLNRNIIKDMSAEARVIAYDLPGFGFSDTPEGFTWTPQEHAEWITALVNEHLELEEFILVVQDWGGPTGLSVATENADKIAGLVISNTWVWRPEGAMADFSAFMATPDMQTKILEENAFAGALMASGLNPVSQANPAITDAYAMPFPTPESRAGTAYFPVAISEQQEWVAAIEGKLDQFADIPVELIFGELDELLGTEEAIARWRGHFPQAPVQLLPAANHFTQEDSPESFGLSLRRLLSQIEGDND</sequence>
<dbReference type="Gene3D" id="3.40.50.1820">
    <property type="entry name" value="alpha/beta hydrolase"/>
    <property type="match status" value="1"/>
</dbReference>
<dbReference type="PRINTS" id="PR00111">
    <property type="entry name" value="ABHYDROLASE"/>
</dbReference>
<accession>A0A2C9CW59</accession>
<feature type="chain" id="PRO_5013016656" evidence="2">
    <location>
        <begin position="27"/>
        <end position="332"/>
    </location>
</feature>
<dbReference type="PANTHER" id="PTHR42977:SF3">
    <property type="entry name" value="AB HYDROLASE-1 DOMAIN-CONTAINING PROTEIN"/>
    <property type="match status" value="1"/>
</dbReference>
<gene>
    <name evidence="4" type="ORF">SAMN06273572_11014</name>
</gene>
<name>A0A2C9CW59_9RHOB</name>
<evidence type="ECO:0000313" key="4">
    <source>
        <dbReference type="EMBL" id="SOH95345.1"/>
    </source>
</evidence>
<dbReference type="EMBL" id="OCTN01000010">
    <property type="protein sequence ID" value="SOH95345.1"/>
    <property type="molecule type" value="Genomic_DNA"/>
</dbReference>
<proteinExistence type="predicted"/>
<dbReference type="Pfam" id="PF00561">
    <property type="entry name" value="Abhydrolase_1"/>
    <property type="match status" value="1"/>
</dbReference>
<protein>
    <submittedName>
        <fullName evidence="4">Haloalkane dehalogenase</fullName>
    </submittedName>
</protein>
<feature type="domain" description="AB hydrolase-1" evidence="3">
    <location>
        <begin position="74"/>
        <end position="313"/>
    </location>
</feature>
<dbReference type="InterPro" id="IPR051340">
    <property type="entry name" value="Haloalkane_dehalogenase"/>
</dbReference>
<dbReference type="InterPro" id="IPR000073">
    <property type="entry name" value="AB_hydrolase_1"/>
</dbReference>
<dbReference type="RefSeq" id="WP_097931763.1">
    <property type="nucleotide sequence ID" value="NZ_OCTN01000010.1"/>
</dbReference>
<evidence type="ECO:0000256" key="1">
    <source>
        <dbReference type="ARBA" id="ARBA00022801"/>
    </source>
</evidence>
<dbReference type="InterPro" id="IPR029058">
    <property type="entry name" value="AB_hydrolase_fold"/>
</dbReference>
<reference evidence="5" key="1">
    <citation type="submission" date="2017-09" db="EMBL/GenBank/DDBJ databases">
        <authorList>
            <person name="Varghese N."/>
            <person name="Submissions S."/>
        </authorList>
    </citation>
    <scope>NUCLEOTIDE SEQUENCE [LARGE SCALE GENOMIC DNA]</scope>
    <source>
        <strain evidence="5">C7</strain>
    </source>
</reference>
<feature type="signal peptide" evidence="2">
    <location>
        <begin position="1"/>
        <end position="26"/>
    </location>
</feature>
<keyword evidence="2" id="KW-0732">Signal</keyword>
<dbReference type="PANTHER" id="PTHR42977">
    <property type="entry name" value="HYDROLASE-RELATED"/>
    <property type="match status" value="1"/>
</dbReference>
<keyword evidence="5" id="KW-1185">Reference proteome</keyword>
<evidence type="ECO:0000313" key="5">
    <source>
        <dbReference type="Proteomes" id="UP000220034"/>
    </source>
</evidence>